<evidence type="ECO:0000313" key="1">
    <source>
        <dbReference type="EMBL" id="PKU40139.1"/>
    </source>
</evidence>
<evidence type="ECO:0000313" key="2">
    <source>
        <dbReference type="Proteomes" id="UP000233556"/>
    </source>
</evidence>
<accession>A0A2I0U284</accession>
<reference evidence="2" key="1">
    <citation type="submission" date="2017-11" db="EMBL/GenBank/DDBJ databases">
        <authorList>
            <person name="Lima N.C."/>
            <person name="Parody-Merino A.M."/>
            <person name="Battley P.F."/>
            <person name="Fidler A.E."/>
            <person name="Prosdocimi F."/>
        </authorList>
    </citation>
    <scope>NUCLEOTIDE SEQUENCE [LARGE SCALE GENOMIC DNA]</scope>
</reference>
<dbReference type="AlphaFoldDB" id="A0A2I0U284"/>
<dbReference type="Proteomes" id="UP000233556">
    <property type="component" value="Unassembled WGS sequence"/>
</dbReference>
<name>A0A2I0U284_LIMLA</name>
<dbReference type="OrthoDB" id="276744at2759"/>
<dbReference type="PANTHER" id="PTHR33332">
    <property type="entry name" value="REVERSE TRANSCRIPTASE DOMAIN-CONTAINING PROTEIN"/>
    <property type="match status" value="1"/>
</dbReference>
<reference evidence="2" key="2">
    <citation type="submission" date="2017-12" db="EMBL/GenBank/DDBJ databases">
        <title>Genome sequence of the Bar-tailed Godwit (Limosa lapponica baueri).</title>
        <authorList>
            <person name="Lima N.C.B."/>
            <person name="Parody-Merino A.M."/>
            <person name="Battley P.F."/>
            <person name="Fidler A.E."/>
            <person name="Prosdocimi F."/>
        </authorList>
    </citation>
    <scope>NUCLEOTIDE SEQUENCE [LARGE SCALE GENOMIC DNA]</scope>
</reference>
<keyword evidence="2" id="KW-1185">Reference proteome</keyword>
<dbReference type="EMBL" id="KZ506329">
    <property type="protein sequence ID" value="PKU40139.1"/>
    <property type="molecule type" value="Genomic_DNA"/>
</dbReference>
<protein>
    <submittedName>
        <fullName evidence="1">Uncharacterized protein</fullName>
    </submittedName>
</protein>
<sequence>MSQQCTQVAKKANDILACIRNSVASRSREVIVPLYSALVRPHLEYCVRFWTPHYKKDIEVLGRVQRRAINLVRGLENKSYEERLRELGTFGLEKRRLRGDLIALYNYLKGVVERPNKVHANRYLFLFTPQTSNVALLRFNFKEKAMKSSYSKEIPQTHKNLVRKEIHVYIRKKNISPSTFIPYMKREEHLKEYNFGIQQIETNWLVQLKTIFFDYLFSSISMVQDC</sequence>
<gene>
    <name evidence="1" type="ORF">llap_9562</name>
</gene>
<organism evidence="1 2">
    <name type="scientific">Limosa lapponica baueri</name>
    <dbReference type="NCBI Taxonomy" id="1758121"/>
    <lineage>
        <taxon>Eukaryota</taxon>
        <taxon>Metazoa</taxon>
        <taxon>Chordata</taxon>
        <taxon>Craniata</taxon>
        <taxon>Vertebrata</taxon>
        <taxon>Euteleostomi</taxon>
        <taxon>Archelosauria</taxon>
        <taxon>Archosauria</taxon>
        <taxon>Dinosauria</taxon>
        <taxon>Saurischia</taxon>
        <taxon>Theropoda</taxon>
        <taxon>Coelurosauria</taxon>
        <taxon>Aves</taxon>
        <taxon>Neognathae</taxon>
        <taxon>Neoaves</taxon>
        <taxon>Charadriiformes</taxon>
        <taxon>Scolopacidae</taxon>
        <taxon>Limosa</taxon>
    </lineage>
</organism>
<proteinExistence type="predicted"/>